<gene>
    <name evidence="1" type="ORF">F5144DRAFT_634905</name>
</gene>
<comment type="caution">
    <text evidence="1">The sequence shown here is derived from an EMBL/GenBank/DDBJ whole genome shotgun (WGS) entry which is preliminary data.</text>
</comment>
<organism evidence="1 2">
    <name type="scientific">Chaetomium tenue</name>
    <dbReference type="NCBI Taxonomy" id="1854479"/>
    <lineage>
        <taxon>Eukaryota</taxon>
        <taxon>Fungi</taxon>
        <taxon>Dikarya</taxon>
        <taxon>Ascomycota</taxon>
        <taxon>Pezizomycotina</taxon>
        <taxon>Sordariomycetes</taxon>
        <taxon>Sordariomycetidae</taxon>
        <taxon>Sordariales</taxon>
        <taxon>Chaetomiaceae</taxon>
        <taxon>Chaetomium</taxon>
    </lineage>
</organism>
<protein>
    <submittedName>
        <fullName evidence="1">Uncharacterized protein</fullName>
    </submittedName>
</protein>
<dbReference type="Proteomes" id="UP000724584">
    <property type="component" value="Unassembled WGS sequence"/>
</dbReference>
<evidence type="ECO:0000313" key="1">
    <source>
        <dbReference type="EMBL" id="KAH6649438.1"/>
    </source>
</evidence>
<name>A0ACB7PN85_9PEZI</name>
<dbReference type="EMBL" id="JAGIZQ010000001">
    <property type="protein sequence ID" value="KAH6649438.1"/>
    <property type="molecule type" value="Genomic_DNA"/>
</dbReference>
<proteinExistence type="predicted"/>
<reference evidence="1 2" key="1">
    <citation type="journal article" date="2021" name="Nat. Commun.">
        <title>Genetic determinants of endophytism in the Arabidopsis root mycobiome.</title>
        <authorList>
            <person name="Mesny F."/>
            <person name="Miyauchi S."/>
            <person name="Thiergart T."/>
            <person name="Pickel B."/>
            <person name="Atanasova L."/>
            <person name="Karlsson M."/>
            <person name="Huettel B."/>
            <person name="Barry K.W."/>
            <person name="Haridas S."/>
            <person name="Chen C."/>
            <person name="Bauer D."/>
            <person name="Andreopoulos W."/>
            <person name="Pangilinan J."/>
            <person name="LaButti K."/>
            <person name="Riley R."/>
            <person name="Lipzen A."/>
            <person name="Clum A."/>
            <person name="Drula E."/>
            <person name="Henrissat B."/>
            <person name="Kohler A."/>
            <person name="Grigoriev I.V."/>
            <person name="Martin F.M."/>
            <person name="Hacquard S."/>
        </authorList>
    </citation>
    <scope>NUCLEOTIDE SEQUENCE [LARGE SCALE GENOMIC DNA]</scope>
    <source>
        <strain evidence="1 2">MPI-SDFR-AT-0079</strain>
    </source>
</reference>
<evidence type="ECO:0000313" key="2">
    <source>
        <dbReference type="Proteomes" id="UP000724584"/>
    </source>
</evidence>
<keyword evidence="2" id="KW-1185">Reference proteome</keyword>
<sequence>MPLMRCSPSPTNRTTKGHRDRKHQKRPAPGLLLPQQLAMEPIVWPAELTRQRHKIERHKISSGPASIFDLTHLFRLPLDIRQYIYNLIRPERYSERAAPPIFAQQRMRRAKHQQLYREVAHFLYRQTTFTFASFGELETFLDWINPETALSIRSVAFIAHMLPEGTEHCKELIKGHYFRGTGWDHVALFQRMPNLATLDIRFFPSVMLSFTTKFAEIMEPLRDLPAHTDIRVALPRMYYNKDRTGRGLPFVRDLAHGRPSFYSLTRAVASVEQATSGCEAYAKFFV</sequence>
<accession>A0ACB7PN85</accession>